<comment type="pathway">
    <text evidence="2 7">Cofactor biosynthesis; molybdopterin biosynthesis.</text>
</comment>
<dbReference type="SUPFAM" id="SSF53218">
    <property type="entry name" value="Molybdenum cofactor biosynthesis proteins"/>
    <property type="match status" value="1"/>
</dbReference>
<dbReference type="Gene3D" id="3.90.105.10">
    <property type="entry name" value="Molybdopterin biosynthesis moea protein, domain 2"/>
    <property type="match status" value="1"/>
</dbReference>
<name>A0ABZ2ZQP4_9MICC</name>
<evidence type="ECO:0000256" key="4">
    <source>
        <dbReference type="ARBA" id="ARBA00022505"/>
    </source>
</evidence>
<dbReference type="Pfam" id="PF03454">
    <property type="entry name" value="MoeA_C"/>
    <property type="match status" value="1"/>
</dbReference>
<keyword evidence="7" id="KW-0460">Magnesium</keyword>
<dbReference type="InterPro" id="IPR036688">
    <property type="entry name" value="MoeA_C_domain_IV_sf"/>
</dbReference>
<organism evidence="9 10">
    <name type="scientific">Arthrobacter citreus</name>
    <dbReference type="NCBI Taxonomy" id="1670"/>
    <lineage>
        <taxon>Bacteria</taxon>
        <taxon>Bacillati</taxon>
        <taxon>Actinomycetota</taxon>
        <taxon>Actinomycetes</taxon>
        <taxon>Micrococcales</taxon>
        <taxon>Micrococcaceae</taxon>
        <taxon>Arthrobacter</taxon>
    </lineage>
</organism>
<evidence type="ECO:0000256" key="3">
    <source>
        <dbReference type="ARBA" id="ARBA00010763"/>
    </source>
</evidence>
<dbReference type="EC" id="2.10.1.1" evidence="7"/>
<comment type="similarity">
    <text evidence="3 7">Belongs to the MoeA family.</text>
</comment>
<dbReference type="InterPro" id="IPR005110">
    <property type="entry name" value="MoeA_linker/N"/>
</dbReference>
<sequence>MIRRAATRTVEEHRGAVLRLLEGRLAAAPQGTDTVDLVSAAGRILAADVRAPGSLPPFDNSQMDGYAVRTADLASATGQTVPLAISEPIPAGIAAPALAPGTAAPIMTGAMLPAGADAVVPIERAVPDTFFADRDRPGATVSLPSGTLPGDYIRAAGSDIRAGSVALPAGTRLGALQLGLLAALGIPAVQVRALFRVLLLSTGDEVVEPGHALAPGQIHDANSTLLAVSLHEAGAEVVRTRILADSPDRFLAQLREDLARHPVDLVLTSGGISMGAYEVVRLALTGEGVQFLPVAMQPGGPQAIGSVDGIPFLGFPGNPVSSVVSFEVFLRPALGAVTGLPAPRPELAAVLTAEAQSPAAKHQVRRGRYTAPTEPGTAGRVELVGGPSSHLVHALASSNALVHIPAGVQTLPAGAEVTVWLLN</sequence>
<evidence type="ECO:0000256" key="5">
    <source>
        <dbReference type="ARBA" id="ARBA00023150"/>
    </source>
</evidence>
<dbReference type="EMBL" id="CP151657">
    <property type="protein sequence ID" value="WZP14467.1"/>
    <property type="molecule type" value="Genomic_DNA"/>
</dbReference>
<dbReference type="Gene3D" id="2.40.340.10">
    <property type="entry name" value="MoeA, C-terminal, domain IV"/>
    <property type="match status" value="1"/>
</dbReference>
<dbReference type="RefSeq" id="WP_342022117.1">
    <property type="nucleotide sequence ID" value="NZ_CP151657.1"/>
</dbReference>
<comment type="catalytic activity">
    <reaction evidence="6">
        <text>adenylyl-molybdopterin + molybdate = Mo-molybdopterin + AMP + H(+)</text>
        <dbReference type="Rhea" id="RHEA:35047"/>
        <dbReference type="ChEBI" id="CHEBI:15378"/>
        <dbReference type="ChEBI" id="CHEBI:36264"/>
        <dbReference type="ChEBI" id="CHEBI:62727"/>
        <dbReference type="ChEBI" id="CHEBI:71302"/>
        <dbReference type="ChEBI" id="CHEBI:456215"/>
        <dbReference type="EC" id="2.10.1.1"/>
    </reaction>
</comment>
<comment type="cofactor">
    <cofactor evidence="7">
        <name>Mg(2+)</name>
        <dbReference type="ChEBI" id="CHEBI:18420"/>
    </cofactor>
</comment>
<dbReference type="SUPFAM" id="SSF63867">
    <property type="entry name" value="MoeA C-terminal domain-like"/>
    <property type="match status" value="1"/>
</dbReference>
<comment type="function">
    <text evidence="1 7">Catalyzes the insertion of molybdate into adenylated molybdopterin with the concomitant release of AMP.</text>
</comment>
<proteinExistence type="inferred from homology"/>
<dbReference type="SUPFAM" id="SSF63882">
    <property type="entry name" value="MoeA N-terminal region -like"/>
    <property type="match status" value="1"/>
</dbReference>
<dbReference type="Gene3D" id="3.40.980.10">
    <property type="entry name" value="MoaB/Mog-like domain"/>
    <property type="match status" value="1"/>
</dbReference>
<reference evidence="9 10" key="1">
    <citation type="submission" date="2024-04" db="EMBL/GenBank/DDBJ databases">
        <title>Arthrobacter sp. from Plains bison fecal sample.</title>
        <authorList>
            <person name="Ruzzini A."/>
        </authorList>
    </citation>
    <scope>NUCLEOTIDE SEQUENCE [LARGE SCALE GENOMIC DNA]</scope>
    <source>
        <strain evidence="9 10">EINP1</strain>
    </source>
</reference>
<evidence type="ECO:0000259" key="8">
    <source>
        <dbReference type="SMART" id="SM00852"/>
    </source>
</evidence>
<keyword evidence="7" id="KW-0479">Metal-binding</keyword>
<evidence type="ECO:0000313" key="10">
    <source>
        <dbReference type="Proteomes" id="UP001448858"/>
    </source>
</evidence>
<evidence type="ECO:0000256" key="7">
    <source>
        <dbReference type="RuleBase" id="RU365090"/>
    </source>
</evidence>
<dbReference type="SMART" id="SM00852">
    <property type="entry name" value="MoCF_biosynth"/>
    <property type="match status" value="1"/>
</dbReference>
<keyword evidence="4 7" id="KW-0500">Molybdenum</keyword>
<dbReference type="NCBIfam" id="NF045515">
    <property type="entry name" value="Glp_gephyrin"/>
    <property type="match status" value="1"/>
</dbReference>
<evidence type="ECO:0000256" key="2">
    <source>
        <dbReference type="ARBA" id="ARBA00005046"/>
    </source>
</evidence>
<dbReference type="CDD" id="cd00887">
    <property type="entry name" value="MoeA"/>
    <property type="match status" value="1"/>
</dbReference>
<dbReference type="Pfam" id="PF03453">
    <property type="entry name" value="MoeA_N"/>
    <property type="match status" value="1"/>
</dbReference>
<evidence type="ECO:0000313" key="9">
    <source>
        <dbReference type="EMBL" id="WZP14467.1"/>
    </source>
</evidence>
<dbReference type="PANTHER" id="PTHR10192:SF5">
    <property type="entry name" value="GEPHYRIN"/>
    <property type="match status" value="1"/>
</dbReference>
<keyword evidence="7" id="KW-0808">Transferase</keyword>
<keyword evidence="5 7" id="KW-0501">Molybdenum cofactor biosynthesis</keyword>
<dbReference type="InterPro" id="IPR005111">
    <property type="entry name" value="MoeA_C_domain_IV"/>
</dbReference>
<dbReference type="NCBIfam" id="TIGR00177">
    <property type="entry name" value="molyb_syn"/>
    <property type="match status" value="1"/>
</dbReference>
<dbReference type="PANTHER" id="PTHR10192">
    <property type="entry name" value="MOLYBDOPTERIN BIOSYNTHESIS PROTEIN"/>
    <property type="match status" value="1"/>
</dbReference>
<dbReference type="Gene3D" id="2.170.190.11">
    <property type="entry name" value="Molybdopterin biosynthesis moea protein, domain 3"/>
    <property type="match status" value="1"/>
</dbReference>
<dbReference type="InterPro" id="IPR036135">
    <property type="entry name" value="MoeA_linker/N_sf"/>
</dbReference>
<evidence type="ECO:0000256" key="6">
    <source>
        <dbReference type="ARBA" id="ARBA00047317"/>
    </source>
</evidence>
<dbReference type="Pfam" id="PF00994">
    <property type="entry name" value="MoCF_biosynth"/>
    <property type="match status" value="1"/>
</dbReference>
<dbReference type="InterPro" id="IPR036425">
    <property type="entry name" value="MoaB/Mog-like_dom_sf"/>
</dbReference>
<accession>A0ABZ2ZQP4</accession>
<feature type="domain" description="MoaB/Mog" evidence="8">
    <location>
        <begin position="198"/>
        <end position="336"/>
    </location>
</feature>
<dbReference type="InterPro" id="IPR038987">
    <property type="entry name" value="MoeA-like"/>
</dbReference>
<dbReference type="InterPro" id="IPR001453">
    <property type="entry name" value="MoaB/Mog_dom"/>
</dbReference>
<protein>
    <recommendedName>
        <fullName evidence="7">Molybdopterin molybdenumtransferase</fullName>
        <ecNumber evidence="7">2.10.1.1</ecNumber>
    </recommendedName>
</protein>
<gene>
    <name evidence="9" type="primary">glp</name>
    <name evidence="9" type="ORF">AAE021_09590</name>
</gene>
<evidence type="ECO:0000256" key="1">
    <source>
        <dbReference type="ARBA" id="ARBA00002901"/>
    </source>
</evidence>
<dbReference type="Proteomes" id="UP001448858">
    <property type="component" value="Chromosome"/>
</dbReference>
<keyword evidence="10" id="KW-1185">Reference proteome</keyword>